<dbReference type="EMBL" id="CP067136">
    <property type="protein sequence ID" value="WCR07139.1"/>
    <property type="molecule type" value="Genomic_DNA"/>
</dbReference>
<name>A0ABY7SJG6_9RHOB</name>
<evidence type="ECO:0000313" key="1">
    <source>
        <dbReference type="EMBL" id="WCR07139.1"/>
    </source>
</evidence>
<dbReference type="Proteomes" id="UP001219349">
    <property type="component" value="Chromosome"/>
</dbReference>
<dbReference type="RefSeq" id="WP_271883595.1">
    <property type="nucleotide sequence ID" value="NZ_CP067136.1"/>
</dbReference>
<evidence type="ECO:0000313" key="2">
    <source>
        <dbReference type="Proteomes" id="UP001219349"/>
    </source>
</evidence>
<accession>A0ABY7SJG6</accession>
<gene>
    <name evidence="1" type="ORF">JHX87_17050</name>
</gene>
<proteinExistence type="predicted"/>
<sequence>MVDFPRHLTKYFKWEDKKYLSNGSIRFGNTAEYRAAEDSMKLEARGDNKEGVQERYSFPCPTEPSEFRSPDYINARNAYFRDAPSGVTMSNNYHTSSINAWVFCASIGNYDEKHHRRMMDGDESTGYKGNPSLDGWCVFDTQALLTAVWQALPSHEKFFRHNPSAQTIYFREVDYSWEPKPFASAFEEVSAFFARPQLRDDEVVRQLTTKRQHFSTEREFRIIARIDERSSLPDHEPALVVASSDICRSIIGFGRVKQ</sequence>
<organism evidence="1 2">
    <name type="scientific">Paracoccus fistulariae</name>
    <dbReference type="NCBI Taxonomy" id="658446"/>
    <lineage>
        <taxon>Bacteria</taxon>
        <taxon>Pseudomonadati</taxon>
        <taxon>Pseudomonadota</taxon>
        <taxon>Alphaproteobacteria</taxon>
        <taxon>Rhodobacterales</taxon>
        <taxon>Paracoccaceae</taxon>
        <taxon>Paracoccus</taxon>
    </lineage>
</organism>
<protein>
    <submittedName>
        <fullName evidence="1">Uncharacterized protein</fullName>
    </submittedName>
</protein>
<reference evidence="1 2" key="1">
    <citation type="submission" date="2021-01" db="EMBL/GenBank/DDBJ databases">
        <title>Biogeographic distribution of Paracoccus.</title>
        <authorList>
            <person name="Hollensteiner J."/>
            <person name="Leineberger J."/>
            <person name="Brinkhoff T."/>
            <person name="Daniel R."/>
        </authorList>
    </citation>
    <scope>NUCLEOTIDE SEQUENCE [LARGE SCALE GENOMIC DNA]</scope>
    <source>
        <strain evidence="1 2">KCTC 22803</strain>
    </source>
</reference>
<keyword evidence="2" id="KW-1185">Reference proteome</keyword>